<keyword evidence="2" id="KW-1185">Reference proteome</keyword>
<dbReference type="Proteomes" id="UP000054771">
    <property type="component" value="Unassembled WGS sequence"/>
</dbReference>
<organism evidence="1 2">
    <name type="scientific">Aspergillus calidoustus</name>
    <dbReference type="NCBI Taxonomy" id="454130"/>
    <lineage>
        <taxon>Eukaryota</taxon>
        <taxon>Fungi</taxon>
        <taxon>Dikarya</taxon>
        <taxon>Ascomycota</taxon>
        <taxon>Pezizomycotina</taxon>
        <taxon>Eurotiomycetes</taxon>
        <taxon>Eurotiomycetidae</taxon>
        <taxon>Eurotiales</taxon>
        <taxon>Aspergillaceae</taxon>
        <taxon>Aspergillus</taxon>
        <taxon>Aspergillus subgen. Nidulantes</taxon>
    </lineage>
</organism>
<accession>A0A0U5FWE6</accession>
<sequence>MLVVPVEMSSLLDQKLLPSRYREQAGQTMPGTTGLGTFSLTTTTPLNSHSYYAAAITQDPFPSLPRPGTARWTWNDFSASYHNMNTHFFLVPESSGANKEFFNSCP</sequence>
<name>A0A0U5FWE6_ASPCI</name>
<evidence type="ECO:0000313" key="1">
    <source>
        <dbReference type="EMBL" id="CEL03954.1"/>
    </source>
</evidence>
<protein>
    <submittedName>
        <fullName evidence="1">Uncharacterized protein</fullName>
    </submittedName>
</protein>
<reference evidence="2" key="1">
    <citation type="journal article" date="2016" name="Genome Announc.">
        <title>Draft genome sequences of fungus Aspergillus calidoustus.</title>
        <authorList>
            <person name="Horn F."/>
            <person name="Linde J."/>
            <person name="Mattern D.J."/>
            <person name="Walther G."/>
            <person name="Guthke R."/>
            <person name="Scherlach K."/>
            <person name="Martin K."/>
            <person name="Brakhage A.A."/>
            <person name="Petzke L."/>
            <person name="Valiante V."/>
        </authorList>
    </citation>
    <scope>NUCLEOTIDE SEQUENCE [LARGE SCALE GENOMIC DNA]</scope>
    <source>
        <strain evidence="2">SF006504</strain>
    </source>
</reference>
<evidence type="ECO:0000313" key="2">
    <source>
        <dbReference type="Proteomes" id="UP000054771"/>
    </source>
</evidence>
<dbReference type="EMBL" id="CDMC01000004">
    <property type="protein sequence ID" value="CEL03954.1"/>
    <property type="molecule type" value="Genomic_DNA"/>
</dbReference>
<proteinExistence type="predicted"/>
<dbReference type="AlphaFoldDB" id="A0A0U5FWE6"/>
<gene>
    <name evidence="1" type="ORF">ASPCAL05090</name>
</gene>